<name>A0A7D6H2A5_9EURY</name>
<dbReference type="OrthoDB" id="331021at2157"/>
<gene>
    <name evidence="2" type="ORF">HYG81_15900</name>
</gene>
<dbReference type="Proteomes" id="UP000510869">
    <property type="component" value="Chromosome"/>
</dbReference>
<keyword evidence="3" id="KW-1185">Reference proteome</keyword>
<reference evidence="2 3" key="1">
    <citation type="submission" date="2020-07" db="EMBL/GenBank/DDBJ databases">
        <title>Natrinema (YPL30) sp. nov. and Haloterrigena xxxxxx (YPL8) sp. nov., isolated from a salt mine.</title>
        <authorList>
            <person name="Cui H."/>
        </authorList>
    </citation>
    <scope>NUCLEOTIDE SEQUENCE [LARGE SCALE GENOMIC DNA]</scope>
    <source>
        <strain evidence="2 3">YPL13</strain>
    </source>
</reference>
<dbReference type="Pfam" id="PF24035">
    <property type="entry name" value="DUF7344"/>
    <property type="match status" value="1"/>
</dbReference>
<evidence type="ECO:0000313" key="2">
    <source>
        <dbReference type="EMBL" id="QLK25547.1"/>
    </source>
</evidence>
<sequence>MIQLLASTEDTTLPVRDLAREIAAIEEDVPPERATGEPYRNVYNALSQTHLSTLSDADIIIYDSNRQTVAAGQNLDVAALLIVLNQATYQTLQGDSLPEPADFNSTSISD</sequence>
<dbReference type="EMBL" id="CP059154">
    <property type="protein sequence ID" value="QLK25547.1"/>
    <property type="molecule type" value="Genomic_DNA"/>
</dbReference>
<dbReference type="GeneID" id="56144719"/>
<proteinExistence type="predicted"/>
<dbReference type="AlphaFoldDB" id="A0A7D6H2A5"/>
<organism evidence="2 3">
    <name type="scientific">Natrinema zhouii</name>
    <dbReference type="NCBI Taxonomy" id="1710539"/>
    <lineage>
        <taxon>Archaea</taxon>
        <taxon>Methanobacteriati</taxon>
        <taxon>Methanobacteriota</taxon>
        <taxon>Stenosarchaea group</taxon>
        <taxon>Halobacteria</taxon>
        <taxon>Halobacteriales</taxon>
        <taxon>Natrialbaceae</taxon>
        <taxon>Natrinema</taxon>
    </lineage>
</organism>
<accession>A0A7D6H2A5</accession>
<evidence type="ECO:0000259" key="1">
    <source>
        <dbReference type="Pfam" id="PF24035"/>
    </source>
</evidence>
<feature type="domain" description="DUF7344" evidence="1">
    <location>
        <begin position="7"/>
        <end position="69"/>
    </location>
</feature>
<evidence type="ECO:0000313" key="3">
    <source>
        <dbReference type="Proteomes" id="UP000510869"/>
    </source>
</evidence>
<dbReference type="RefSeq" id="WP_180840736.1">
    <property type="nucleotide sequence ID" value="NZ_CP059154.1"/>
</dbReference>
<protein>
    <recommendedName>
        <fullName evidence="1">DUF7344 domain-containing protein</fullName>
    </recommendedName>
</protein>
<dbReference type="KEGG" id="nay:HYG81_15900"/>
<dbReference type="InterPro" id="IPR055768">
    <property type="entry name" value="DUF7344"/>
</dbReference>